<proteinExistence type="predicted"/>
<gene>
    <name evidence="1" type="ORF">GCM10011591_04800</name>
</gene>
<dbReference type="EMBL" id="BMMW01000001">
    <property type="protein sequence ID" value="GGK36202.1"/>
    <property type="molecule type" value="Genomic_DNA"/>
</dbReference>
<evidence type="ECO:0000313" key="1">
    <source>
        <dbReference type="EMBL" id="GGK36202.1"/>
    </source>
</evidence>
<reference evidence="1" key="2">
    <citation type="submission" date="2020-09" db="EMBL/GenBank/DDBJ databases">
        <authorList>
            <person name="Sun Q."/>
            <person name="Zhou Y."/>
        </authorList>
    </citation>
    <scope>NUCLEOTIDE SEQUENCE</scope>
    <source>
        <strain evidence="1">CGMCC 4.7278</strain>
    </source>
</reference>
<organism evidence="1 2">
    <name type="scientific">Nocardia camponoti</name>
    <dbReference type="NCBI Taxonomy" id="1616106"/>
    <lineage>
        <taxon>Bacteria</taxon>
        <taxon>Bacillati</taxon>
        <taxon>Actinomycetota</taxon>
        <taxon>Actinomycetes</taxon>
        <taxon>Mycobacteriales</taxon>
        <taxon>Nocardiaceae</taxon>
        <taxon>Nocardia</taxon>
    </lineage>
</organism>
<dbReference type="AlphaFoldDB" id="A0A917V4G0"/>
<name>A0A917V4G0_9NOCA</name>
<accession>A0A917V4G0</accession>
<dbReference type="Proteomes" id="UP000612956">
    <property type="component" value="Unassembled WGS sequence"/>
</dbReference>
<comment type="caution">
    <text evidence="1">The sequence shown here is derived from an EMBL/GenBank/DDBJ whole genome shotgun (WGS) entry which is preliminary data.</text>
</comment>
<keyword evidence="2" id="KW-1185">Reference proteome</keyword>
<sequence>MPGSGYWIGQREGDMREQQRVIDPHVWSEVERIRTEWAVLDEKLTDDQRKMRIAIESLHLTTLMERLVDITLPSMLENWHEFHPHCRIDANRKASLTELARVLARRDILRLHLYPEVTAEMLSARRTDHRVFIRNSPGSPDPERWRGGAVRSSQEAERITVMIWGPIRSLDFIVRALSLVQVRIDDGLPLPVTPLDPLAQLLTDQIHAQLIAESLPPA</sequence>
<reference evidence="1" key="1">
    <citation type="journal article" date="2014" name="Int. J. Syst. Evol. Microbiol.">
        <title>Complete genome sequence of Corynebacterium casei LMG S-19264T (=DSM 44701T), isolated from a smear-ripened cheese.</title>
        <authorList>
            <consortium name="US DOE Joint Genome Institute (JGI-PGF)"/>
            <person name="Walter F."/>
            <person name="Albersmeier A."/>
            <person name="Kalinowski J."/>
            <person name="Ruckert C."/>
        </authorList>
    </citation>
    <scope>NUCLEOTIDE SEQUENCE</scope>
    <source>
        <strain evidence="1">CGMCC 4.7278</strain>
    </source>
</reference>
<evidence type="ECO:0000313" key="2">
    <source>
        <dbReference type="Proteomes" id="UP000612956"/>
    </source>
</evidence>
<protein>
    <submittedName>
        <fullName evidence="1">Uncharacterized protein</fullName>
    </submittedName>
</protein>